<proteinExistence type="predicted"/>
<dbReference type="EMBL" id="JAUZVV010000001">
    <property type="protein sequence ID" value="MDT3315680.1"/>
    <property type="molecule type" value="Genomic_DNA"/>
</dbReference>
<evidence type="ECO:0000259" key="1">
    <source>
        <dbReference type="Pfam" id="PF25547"/>
    </source>
</evidence>
<dbReference type="InterPro" id="IPR057746">
    <property type="entry name" value="CpnT-like_N"/>
</dbReference>
<feature type="domain" description="Outer membrane channel protein CpnT-like N-terminal" evidence="1">
    <location>
        <begin position="12"/>
        <end position="133"/>
    </location>
</feature>
<protein>
    <recommendedName>
        <fullName evidence="1">Outer membrane channel protein CpnT-like N-terminal domain-containing protein</fullName>
    </recommendedName>
</protein>
<evidence type="ECO:0000313" key="3">
    <source>
        <dbReference type="Proteomes" id="UP001251849"/>
    </source>
</evidence>
<comment type="caution">
    <text evidence="2">The sequence shown here is derived from an EMBL/GenBank/DDBJ whole genome shotgun (WGS) entry which is preliminary data.</text>
</comment>
<organism evidence="2 3">
    <name type="scientific">Microbacterium gawkjiense</name>
    <dbReference type="NCBI Taxonomy" id="3067309"/>
    <lineage>
        <taxon>Bacteria</taxon>
        <taxon>Bacillati</taxon>
        <taxon>Actinomycetota</taxon>
        <taxon>Actinomycetes</taxon>
        <taxon>Micrococcales</taxon>
        <taxon>Microbacteriaceae</taxon>
        <taxon>Microbacterium</taxon>
    </lineage>
</organism>
<reference evidence="2 3" key="1">
    <citation type="submission" date="2023-08" db="EMBL/GenBank/DDBJ databases">
        <title>Microbacterium aquilitoris sp. nov. and Microbacterium gwkjibeachense sp. nov., isolated from beach.</title>
        <authorList>
            <person name="Lee S.D."/>
            <person name="Yang H."/>
            <person name="Kim I."/>
        </authorList>
    </citation>
    <scope>NUCLEOTIDE SEQUENCE [LARGE SCALE GENOMIC DNA]</scope>
    <source>
        <strain evidence="2 3">KSW4-11</strain>
    </source>
</reference>
<keyword evidence="3" id="KW-1185">Reference proteome</keyword>
<name>A0ABU3G833_9MICO</name>
<gene>
    <name evidence="2" type="ORF">Q9S71_02480</name>
</gene>
<evidence type="ECO:0000313" key="2">
    <source>
        <dbReference type="EMBL" id="MDT3315680.1"/>
    </source>
</evidence>
<dbReference type="Pfam" id="PF25547">
    <property type="entry name" value="WXG100_2"/>
    <property type="match status" value="1"/>
</dbReference>
<accession>A0ABU3G833</accession>
<sequence>MGMMLPNELVWIMQKLGFEWPDIDEDEIRRAATIVRTFGGELEGVIQSVDRVVNNDLATALRGQTGPATVAAWNTTRSQNLQRLVDIMPPAATAMDVGAGVVLGLKIKVIADVTTTALALIGMLTNPITAAGAGPMLIIKKKLLNAAVDTVVEELVAQLAPMVIEPLADELPAIIDAVLDAPVVEGQVGDSDEFYADLQALGNAQAALNTHSTDLQQLTGDFIADLASLDFGGDAS</sequence>
<dbReference type="RefSeq" id="WP_311860303.1">
    <property type="nucleotide sequence ID" value="NZ_JAUZVV010000001.1"/>
</dbReference>
<dbReference type="Proteomes" id="UP001251849">
    <property type="component" value="Unassembled WGS sequence"/>
</dbReference>